<proteinExistence type="predicted"/>
<protein>
    <submittedName>
        <fullName evidence="2">Uncharacterized protein</fullName>
    </submittedName>
</protein>
<organism evidence="1 2">
    <name type="scientific">Panagrolaimus sp. PS1159</name>
    <dbReference type="NCBI Taxonomy" id="55785"/>
    <lineage>
        <taxon>Eukaryota</taxon>
        <taxon>Metazoa</taxon>
        <taxon>Ecdysozoa</taxon>
        <taxon>Nematoda</taxon>
        <taxon>Chromadorea</taxon>
        <taxon>Rhabditida</taxon>
        <taxon>Tylenchina</taxon>
        <taxon>Panagrolaimomorpha</taxon>
        <taxon>Panagrolaimoidea</taxon>
        <taxon>Panagrolaimidae</taxon>
        <taxon>Panagrolaimus</taxon>
    </lineage>
</organism>
<evidence type="ECO:0000313" key="2">
    <source>
        <dbReference type="WBParaSite" id="PS1159_v2.g7502.t1"/>
    </source>
</evidence>
<accession>A0AC35GPZ3</accession>
<name>A0AC35GPZ3_9BILA</name>
<reference evidence="2" key="1">
    <citation type="submission" date="2022-11" db="UniProtKB">
        <authorList>
            <consortium name="WormBaseParasite"/>
        </authorList>
    </citation>
    <scope>IDENTIFICATION</scope>
</reference>
<sequence length="117" mass="12864">MANPYSASNIALNNGLTNATFNQPIPQPTNISTEQATVYPNSLFRLLAPRKLITISTCYECADRVYKSQKTGGIIHDPLTDEVLLSIKLCKDCVAANQSTSFSQLKITKKTDENIKV</sequence>
<dbReference type="WBParaSite" id="PS1159_v2.g7502.t1">
    <property type="protein sequence ID" value="PS1159_v2.g7502.t1"/>
    <property type="gene ID" value="PS1159_v2.g7502"/>
</dbReference>
<evidence type="ECO:0000313" key="1">
    <source>
        <dbReference type="Proteomes" id="UP000887580"/>
    </source>
</evidence>
<dbReference type="Proteomes" id="UP000887580">
    <property type="component" value="Unplaced"/>
</dbReference>